<evidence type="ECO:0000256" key="4">
    <source>
        <dbReference type="ARBA" id="ARBA00023172"/>
    </source>
</evidence>
<protein>
    <recommendedName>
        <fullName evidence="7">Non-structural maintenance of chromosomes element 4</fullName>
    </recommendedName>
</protein>
<feature type="region of interest" description="Disordered" evidence="8">
    <location>
        <begin position="294"/>
        <end position="313"/>
    </location>
</feature>
<comment type="function">
    <text evidence="7">Component of the SMC5-SMC6 complex, that promotes sister chromatid alignment after DNA damage and facilitates double-stranded DNA breaks (DSBs) repair via homologous recombination between sister chromatids.</text>
</comment>
<dbReference type="GO" id="GO:0006281">
    <property type="term" value="P:DNA repair"/>
    <property type="evidence" value="ECO:0007669"/>
    <property type="project" value="UniProtKB-UniRule"/>
</dbReference>
<dbReference type="EMBL" id="JALJOU010000004">
    <property type="protein sequence ID" value="KAK9844086.1"/>
    <property type="molecule type" value="Genomic_DNA"/>
</dbReference>
<reference evidence="10 11" key="1">
    <citation type="journal article" date="2024" name="Nat. Commun.">
        <title>Phylogenomics reveals the evolutionary origins of lichenization in chlorophyte algae.</title>
        <authorList>
            <person name="Puginier C."/>
            <person name="Libourel C."/>
            <person name="Otte J."/>
            <person name="Skaloud P."/>
            <person name="Haon M."/>
            <person name="Grisel S."/>
            <person name="Petersen M."/>
            <person name="Berrin J.G."/>
            <person name="Delaux P.M."/>
            <person name="Dal Grande F."/>
            <person name="Keller J."/>
        </authorList>
    </citation>
    <scope>NUCLEOTIDE SEQUENCE [LARGE SCALE GENOMIC DNA]</scope>
    <source>
        <strain evidence="10 11">SAG 245.80</strain>
    </source>
</reference>
<dbReference type="PANTHER" id="PTHR16140">
    <property type="entry name" value="NON-STRUCTURAL MAINTENANCE OF CHROMOSOMES ELEMENT 4"/>
    <property type="match status" value="1"/>
</dbReference>
<organism evidence="10 11">
    <name type="scientific">Elliptochloris bilobata</name>
    <dbReference type="NCBI Taxonomy" id="381761"/>
    <lineage>
        <taxon>Eukaryota</taxon>
        <taxon>Viridiplantae</taxon>
        <taxon>Chlorophyta</taxon>
        <taxon>core chlorophytes</taxon>
        <taxon>Trebouxiophyceae</taxon>
        <taxon>Trebouxiophyceae incertae sedis</taxon>
        <taxon>Elliptochloris clade</taxon>
        <taxon>Elliptochloris</taxon>
    </lineage>
</organism>
<comment type="subunit">
    <text evidence="7">Component of the SMC5-SMC6 complex.</text>
</comment>
<dbReference type="PANTHER" id="PTHR16140:SF0">
    <property type="entry name" value="NON-STRUCTURAL MAINTENANCE OF CHROMOSOMES ELEMENT 4"/>
    <property type="match status" value="1"/>
</dbReference>
<evidence type="ECO:0000256" key="6">
    <source>
        <dbReference type="ARBA" id="ARBA00023242"/>
    </source>
</evidence>
<name>A0AAW1SEL6_9CHLO</name>
<evidence type="ECO:0000313" key="11">
    <source>
        <dbReference type="Proteomes" id="UP001445335"/>
    </source>
</evidence>
<feature type="domain" description="Non-structural maintenance of chromosome element 4 C-terminal" evidence="9">
    <location>
        <begin position="216"/>
        <end position="290"/>
    </location>
</feature>
<keyword evidence="4 7" id="KW-0233">DNA recombination</keyword>
<evidence type="ECO:0000259" key="9">
    <source>
        <dbReference type="Pfam" id="PF08743"/>
    </source>
</evidence>
<evidence type="ECO:0000256" key="8">
    <source>
        <dbReference type="SAM" id="MobiDB-lite"/>
    </source>
</evidence>
<dbReference type="Pfam" id="PF08743">
    <property type="entry name" value="Nse4_C"/>
    <property type="match status" value="1"/>
</dbReference>
<evidence type="ECO:0000256" key="2">
    <source>
        <dbReference type="ARBA" id="ARBA00008997"/>
    </source>
</evidence>
<gene>
    <name evidence="10" type="ORF">WJX81_004253</name>
</gene>
<evidence type="ECO:0000256" key="5">
    <source>
        <dbReference type="ARBA" id="ARBA00023204"/>
    </source>
</evidence>
<keyword evidence="11" id="KW-1185">Reference proteome</keyword>
<dbReference type="InterPro" id="IPR014854">
    <property type="entry name" value="Nse4_C"/>
</dbReference>
<dbReference type="AlphaFoldDB" id="A0AAW1SEL6"/>
<feature type="region of interest" description="Disordered" evidence="8">
    <location>
        <begin position="1"/>
        <end position="26"/>
    </location>
</feature>
<evidence type="ECO:0000256" key="7">
    <source>
        <dbReference type="RuleBase" id="RU365071"/>
    </source>
</evidence>
<dbReference type="Proteomes" id="UP001445335">
    <property type="component" value="Unassembled WGS sequence"/>
</dbReference>
<keyword evidence="3 7" id="KW-0227">DNA damage</keyword>
<dbReference type="GO" id="GO:0006310">
    <property type="term" value="P:DNA recombination"/>
    <property type="evidence" value="ECO:0007669"/>
    <property type="project" value="UniProtKB-UniRule"/>
</dbReference>
<evidence type="ECO:0000313" key="10">
    <source>
        <dbReference type="EMBL" id="KAK9844086.1"/>
    </source>
</evidence>
<keyword evidence="6 7" id="KW-0539">Nucleus</keyword>
<accession>A0AAW1SEL6</accession>
<dbReference type="GO" id="GO:0030915">
    <property type="term" value="C:Smc5-Smc6 complex"/>
    <property type="evidence" value="ECO:0007669"/>
    <property type="project" value="UniProtKB-UniRule"/>
</dbReference>
<sequence>MASLPMRVSQQDSQARQDAEAKNRKLRTKYRKLRETIQYKSSDIADLTRGDLHKTLDEANALRLEVARPREGVEDSECFAVICDKGAEGARKLVSGGRGRTVRDFIRALKTTYGRGEEALADDEPLAPDAFDWGALARRAAPLFRPAPGVSCMLGPMDAAHKERKAVVRAPKRRVGEKLAPTELSAAEAAASAEIEENRTEMLSALVARGDAGAGLLETVLNHASFAQTVENIFALSFMVSAARARVARHPELGLVVHANIPRGGAGAAPAQGRQQVALSYSMEDWQHWRRVPQPKQHATGELPEGEEPGPEIDGGSALCSHALDDLDTEFDEGEADLEIVADGSATITVAAPARRVGADPAGNPECTAFPPEQGQAPVLRPLGGLRGRLDALGASSQRLRDSVSGATMGVVDTLHERLADTPLPLSHCDVCFVCFAVTAIALSQLLRHV</sequence>
<keyword evidence="5 7" id="KW-0234">DNA repair</keyword>
<dbReference type="InterPro" id="IPR027786">
    <property type="entry name" value="Nse4/EID"/>
</dbReference>
<evidence type="ECO:0000256" key="3">
    <source>
        <dbReference type="ARBA" id="ARBA00022763"/>
    </source>
</evidence>
<comment type="subcellular location">
    <subcellularLocation>
        <location evidence="1 7">Nucleus</location>
    </subcellularLocation>
</comment>
<proteinExistence type="inferred from homology"/>
<comment type="caution">
    <text evidence="10">The sequence shown here is derived from an EMBL/GenBank/DDBJ whole genome shotgun (WGS) entry which is preliminary data.</text>
</comment>
<evidence type="ECO:0000256" key="1">
    <source>
        <dbReference type="ARBA" id="ARBA00004123"/>
    </source>
</evidence>
<dbReference type="GO" id="GO:0005634">
    <property type="term" value="C:nucleus"/>
    <property type="evidence" value="ECO:0007669"/>
    <property type="project" value="UniProtKB-SubCell"/>
</dbReference>
<comment type="similarity">
    <text evidence="2 7">Belongs to the NSE4 family.</text>
</comment>